<evidence type="ECO:0000256" key="1">
    <source>
        <dbReference type="SAM" id="Coils"/>
    </source>
</evidence>
<keyword evidence="1" id="KW-0175">Coiled coil</keyword>
<dbReference type="RefSeq" id="WP_228212191.1">
    <property type="nucleotide sequence ID" value="NZ_OOGT01000052.1"/>
</dbReference>
<proteinExistence type="predicted"/>
<keyword evidence="4" id="KW-1185">Reference proteome</keyword>
<sequence length="152" mass="16821">MPKYIAKHSIGLFMPGDEIKGLDAKRIQALLASKAIEEYVEPVDEQQEDDHSVQLAELTAKNAELNAMLLQLTTERDALRVENAELKIKVESFVIPVPDALNETPFEPLPLAENQQGTVQESVPKEVQPEVAVSKPKGRPPKAQTETVTKIE</sequence>
<name>A0A2U3MXZ7_9GAMM</name>
<accession>A0A2U3MXZ7</accession>
<evidence type="ECO:0000256" key="2">
    <source>
        <dbReference type="SAM" id="MobiDB-lite"/>
    </source>
</evidence>
<feature type="coiled-coil region" evidence="1">
    <location>
        <begin position="55"/>
        <end position="89"/>
    </location>
</feature>
<evidence type="ECO:0000313" key="4">
    <source>
        <dbReference type="Proteomes" id="UP000245974"/>
    </source>
</evidence>
<protein>
    <submittedName>
        <fullName evidence="3">Uncharacterized protein</fullName>
    </submittedName>
</protein>
<reference evidence="4" key="1">
    <citation type="submission" date="2018-03" db="EMBL/GenBank/DDBJ databases">
        <authorList>
            <person name="Blom J."/>
        </authorList>
    </citation>
    <scope>NUCLEOTIDE SEQUENCE [LARGE SCALE GENOMIC DNA]</scope>
    <source>
        <strain evidence="4">KPC-SM-21</strain>
    </source>
</reference>
<dbReference type="EMBL" id="OOGT01000052">
    <property type="protein sequence ID" value="SPL70312.1"/>
    <property type="molecule type" value="Genomic_DNA"/>
</dbReference>
<dbReference type="AlphaFoldDB" id="A0A2U3MXZ7"/>
<organism evidence="3 4">
    <name type="scientific">Acinetobacter stercoris</name>
    <dbReference type="NCBI Taxonomy" id="2126983"/>
    <lineage>
        <taxon>Bacteria</taxon>
        <taxon>Pseudomonadati</taxon>
        <taxon>Pseudomonadota</taxon>
        <taxon>Gammaproteobacteria</taxon>
        <taxon>Moraxellales</taxon>
        <taxon>Moraxellaceae</taxon>
        <taxon>Acinetobacter</taxon>
    </lineage>
</organism>
<feature type="region of interest" description="Disordered" evidence="2">
    <location>
        <begin position="104"/>
        <end position="152"/>
    </location>
</feature>
<gene>
    <name evidence="3" type="ORF">KPC_1490</name>
</gene>
<dbReference type="InParanoid" id="A0A2U3MXZ7"/>
<dbReference type="Proteomes" id="UP000245974">
    <property type="component" value="Unassembled WGS sequence"/>
</dbReference>
<evidence type="ECO:0000313" key="3">
    <source>
        <dbReference type="EMBL" id="SPL70312.1"/>
    </source>
</evidence>